<sequence>MKFSKTSAALFTIGTAAVVSIGVGVSPALAGEQRSIAGTDLVPVLATAQIDADLASADKLGKAILAHVDKDSVRVIAVDDKAIYSSALDHSGREVCLIVQTNTANNASTASCIAVEKFVHSGLTTMASGEDPDSKVVAHLVPADVDTSALMPVTAKRSAATPNQSRSEGTGQLVLQRPNDGLPAVSVLPVEGKEDTFTLVKFPE</sequence>
<evidence type="ECO:0000313" key="2">
    <source>
        <dbReference type="EMBL" id="NIJ01699.1"/>
    </source>
</evidence>
<dbReference type="EMBL" id="JAAOZD010000003">
    <property type="protein sequence ID" value="NIJ01699.1"/>
    <property type="molecule type" value="Genomic_DNA"/>
</dbReference>
<protein>
    <submittedName>
        <fullName evidence="2">Uncharacterized protein</fullName>
    </submittedName>
</protein>
<gene>
    <name evidence="2" type="ORF">FHR86_002020</name>
</gene>
<dbReference type="RefSeq" id="WP_167265668.1">
    <property type="nucleotide sequence ID" value="NZ_BAAAVO010000013.1"/>
</dbReference>
<organism evidence="2 3">
    <name type="scientific">Paenarthrobacter ilicis</name>
    <dbReference type="NCBI Taxonomy" id="43665"/>
    <lineage>
        <taxon>Bacteria</taxon>
        <taxon>Bacillati</taxon>
        <taxon>Actinomycetota</taxon>
        <taxon>Actinomycetes</taxon>
        <taxon>Micrococcales</taxon>
        <taxon>Micrococcaceae</taxon>
        <taxon>Paenarthrobacter</taxon>
    </lineage>
</organism>
<accession>A0ABX0TGR7</accession>
<keyword evidence="3" id="KW-1185">Reference proteome</keyword>
<evidence type="ECO:0000313" key="3">
    <source>
        <dbReference type="Proteomes" id="UP000802392"/>
    </source>
</evidence>
<feature type="region of interest" description="Disordered" evidence="1">
    <location>
        <begin position="155"/>
        <end position="177"/>
    </location>
</feature>
<comment type="caution">
    <text evidence="2">The sequence shown here is derived from an EMBL/GenBank/DDBJ whole genome shotgun (WGS) entry which is preliminary data.</text>
</comment>
<dbReference type="Proteomes" id="UP000802392">
    <property type="component" value="Unassembled WGS sequence"/>
</dbReference>
<evidence type="ECO:0000256" key="1">
    <source>
        <dbReference type="SAM" id="MobiDB-lite"/>
    </source>
</evidence>
<proteinExistence type="predicted"/>
<feature type="compositionally biased region" description="Polar residues" evidence="1">
    <location>
        <begin position="160"/>
        <end position="170"/>
    </location>
</feature>
<name>A0ABX0TGR7_9MICC</name>
<reference evidence="2 3" key="1">
    <citation type="submission" date="2020-03" db="EMBL/GenBank/DDBJ databases">
        <title>Genomic Encyclopedia of Type Strains, Phase III (KMG-III): the genomes of soil and plant-associated and newly described type strains.</title>
        <authorList>
            <person name="Whitman W."/>
        </authorList>
    </citation>
    <scope>NUCLEOTIDE SEQUENCE [LARGE SCALE GENOMIC DNA]</scope>
    <source>
        <strain evidence="2 3">CECT 4207</strain>
    </source>
</reference>